<dbReference type="KEGG" id="cdc:CD196_0709"/>
<dbReference type="RefSeq" id="WP_009892773.1">
    <property type="nucleotide sequence ID" value="NC_013315.1"/>
</dbReference>
<dbReference type="PROSITE" id="PS51372">
    <property type="entry name" value="PRD_2"/>
    <property type="match status" value="2"/>
</dbReference>
<evidence type="ECO:0000313" key="10">
    <source>
        <dbReference type="EMBL" id="CBA61354.1"/>
    </source>
</evidence>
<dbReference type="SUPFAM" id="SSF52794">
    <property type="entry name" value="PTS system IIB component-like"/>
    <property type="match status" value="1"/>
</dbReference>
<dbReference type="InterPro" id="IPR013011">
    <property type="entry name" value="PTS_EIIB_2"/>
</dbReference>
<feature type="domain" description="PTS EIIB type-2" evidence="8">
    <location>
        <begin position="411"/>
        <end position="504"/>
    </location>
</feature>
<feature type="domain" description="PRD" evidence="9">
    <location>
        <begin position="299"/>
        <end position="406"/>
    </location>
</feature>
<evidence type="ECO:0000256" key="3">
    <source>
        <dbReference type="ARBA" id="ARBA00023015"/>
    </source>
</evidence>
<keyword evidence="3" id="KW-0805">Transcription regulation</keyword>
<dbReference type="Gene3D" id="1.10.10.10">
    <property type="entry name" value="Winged helix-like DNA-binding domain superfamily/Winged helix DNA-binding domain"/>
    <property type="match status" value="1"/>
</dbReference>
<dbReference type="PROSITE" id="PS51094">
    <property type="entry name" value="PTS_EIIA_TYPE_2"/>
    <property type="match status" value="1"/>
</dbReference>
<dbReference type="InterPro" id="IPR016152">
    <property type="entry name" value="PTrfase/Anion_transptr"/>
</dbReference>
<dbReference type="InterPro" id="IPR011608">
    <property type="entry name" value="PRD"/>
</dbReference>
<keyword evidence="4" id="KW-0010">Activator</keyword>
<dbReference type="HOGENOM" id="CLU_013442_5_3_9"/>
<evidence type="ECO:0000313" key="11">
    <source>
        <dbReference type="Proteomes" id="UP000002068"/>
    </source>
</evidence>
<evidence type="ECO:0000259" key="6">
    <source>
        <dbReference type="PROSITE" id="PS51000"/>
    </source>
</evidence>
<sequence>MSMTYMDPRVFLILEMVLEEDTNTLEQFSNVLGVSTRTIRNYINQINRELKGGIAKIVKNEKGTYSIRIEDESKLIEIVNFNRGKLSNFINLNSPDERINYVLDILTMTNNPITIDDLAEEICIGRTTLIKDLKKADRILAEYDLELKRKPNIGMILVGEEMDIRLLILDRLYENYIDVLENVNQINLVKDYDIECLRDELKKLFKKEELYITEQVLRDVERYIIMSVLRNLNGYKFEKIDKRFEVIRCSDEYTLGLKLKALLEKIFNIVLNEKETIFLTMPLIGRKAPSTKLALSSIKINDSVKEVVDEVTSFLLETSGIDFKEDKKLIENLEYHLYFALNRMRFNIRVKNPLLQEIKERYTFPYSVAKIAAMIIEEKFDLKICDHEIGYIALHFGSYFEKNSRKVLNVNRVAVVCGTGLGTAQLIRIKIGKILGESVEVNTFSDIEAKANLDLLKYYDLVFTTVDFKTDLDVPIFRVNALFNEESIKKEIENAILLKNSINLKSIKKIEKNIPFIGKLIEEDKFFILNKSTFMENLEDMLEKLVHKGIIDIEFKKKVLKREKKSSTALDNYIALPHSVNTNGENLYLSFGILEKPVVWDTKEIRIIILMIIPDKNVDSTDLIIKSYEEVLEVGRDKKMIEELAKVKSFDEFYKIITKRR</sequence>
<dbReference type="InterPro" id="IPR002178">
    <property type="entry name" value="PTS_EIIA_type-2_dom"/>
</dbReference>
<dbReference type="PANTHER" id="PTHR30185:SF13">
    <property type="entry name" value="LICABCH OPERON REGULATOR-RELATED"/>
    <property type="match status" value="1"/>
</dbReference>
<evidence type="ECO:0000259" key="9">
    <source>
        <dbReference type="PROSITE" id="PS51372"/>
    </source>
</evidence>
<feature type="domain" description="PRD" evidence="9">
    <location>
        <begin position="185"/>
        <end position="293"/>
    </location>
</feature>
<dbReference type="InterPro" id="IPR036095">
    <property type="entry name" value="PTS_EIIB-like_sf"/>
</dbReference>
<dbReference type="EMBL" id="FN538970">
    <property type="protein sequence ID" value="CBA61354.1"/>
    <property type="molecule type" value="Genomic_DNA"/>
</dbReference>
<dbReference type="InterPro" id="IPR007737">
    <property type="entry name" value="Mga_HTH"/>
</dbReference>
<reference evidence="10 11" key="1">
    <citation type="journal article" date="2009" name="Genome Biol.">
        <title>Comparative genome and phenotypic analysis of Clostridium difficile 027 strains provides insight into the evolution of a hypervirulent bacterium.</title>
        <authorList>
            <person name="Stabler R.A."/>
            <person name="He M."/>
            <person name="Dawson L."/>
            <person name="Martin M."/>
            <person name="Valiente E."/>
            <person name="Corton C."/>
            <person name="Lawley T.D."/>
            <person name="Sebaihia M."/>
            <person name="Quail M.A."/>
            <person name="Rose G."/>
            <person name="Gerding D.N."/>
            <person name="Gibert M."/>
            <person name="Popoff M.R."/>
            <person name="Parkhill J."/>
            <person name="Dougan G."/>
            <person name="Wren B.W."/>
        </authorList>
    </citation>
    <scope>NUCLEOTIDE SEQUENCE [LARGE SCALE GENOMIC DNA]</scope>
    <source>
        <strain evidence="10 11">CD196</strain>
    </source>
</reference>
<gene>
    <name evidence="10" type="ordered locus">CD196_0709</name>
</gene>
<dbReference type="InterPro" id="IPR036388">
    <property type="entry name" value="WH-like_DNA-bd_sf"/>
</dbReference>
<dbReference type="SUPFAM" id="SSF55804">
    <property type="entry name" value="Phoshotransferase/anion transport protein"/>
    <property type="match status" value="1"/>
</dbReference>
<proteinExistence type="predicted"/>
<accession>A0A0H3MZZ3</accession>
<evidence type="ECO:0000256" key="2">
    <source>
        <dbReference type="ARBA" id="ARBA00022737"/>
    </source>
</evidence>
<protein>
    <submittedName>
        <fullName evidence="10">Transcription antiterminator</fullName>
    </submittedName>
</protein>
<evidence type="ECO:0000256" key="1">
    <source>
        <dbReference type="ARBA" id="ARBA00022679"/>
    </source>
</evidence>
<dbReference type="Gene3D" id="1.10.1790.10">
    <property type="entry name" value="PRD domain"/>
    <property type="match status" value="1"/>
</dbReference>
<dbReference type="InterPro" id="IPR050661">
    <property type="entry name" value="BglG_antiterminators"/>
</dbReference>
<dbReference type="Pfam" id="PF00874">
    <property type="entry name" value="PRD"/>
    <property type="match status" value="1"/>
</dbReference>
<dbReference type="InterPro" id="IPR001034">
    <property type="entry name" value="DeoR_HTH"/>
</dbReference>
<dbReference type="GO" id="GO:0008982">
    <property type="term" value="F:protein-N(PI)-phosphohistidine-sugar phosphotransferase activity"/>
    <property type="evidence" value="ECO:0007669"/>
    <property type="project" value="InterPro"/>
</dbReference>
<feature type="domain" description="HTH deoR-type" evidence="6">
    <location>
        <begin position="6"/>
        <end position="66"/>
    </location>
</feature>
<dbReference type="GO" id="GO:0003700">
    <property type="term" value="F:DNA-binding transcription factor activity"/>
    <property type="evidence" value="ECO:0007669"/>
    <property type="project" value="InterPro"/>
</dbReference>
<keyword evidence="5" id="KW-0804">Transcription</keyword>
<dbReference type="SUPFAM" id="SSF63520">
    <property type="entry name" value="PTS-regulatory domain, PRD"/>
    <property type="match status" value="2"/>
</dbReference>
<organism evidence="10 11">
    <name type="scientific">Clostridioides difficile (strain CD196)</name>
    <name type="common">Peptoclostridium difficile</name>
    <dbReference type="NCBI Taxonomy" id="645462"/>
    <lineage>
        <taxon>Bacteria</taxon>
        <taxon>Bacillati</taxon>
        <taxon>Bacillota</taxon>
        <taxon>Clostridia</taxon>
        <taxon>Peptostreptococcales</taxon>
        <taxon>Peptostreptococcaceae</taxon>
        <taxon>Clostridioides</taxon>
    </lineage>
</organism>
<evidence type="ECO:0000259" key="8">
    <source>
        <dbReference type="PROSITE" id="PS51099"/>
    </source>
</evidence>
<dbReference type="Gene3D" id="3.40.50.2300">
    <property type="match status" value="1"/>
</dbReference>
<feature type="domain" description="PTS EIIA type-2" evidence="7">
    <location>
        <begin position="518"/>
        <end position="660"/>
    </location>
</feature>
<dbReference type="Proteomes" id="UP000002068">
    <property type="component" value="Chromosome"/>
</dbReference>
<dbReference type="CDD" id="cd05568">
    <property type="entry name" value="PTS_IIB_bgl_like"/>
    <property type="match status" value="1"/>
</dbReference>
<dbReference type="PROSITE" id="PS51000">
    <property type="entry name" value="HTH_DEOR_2"/>
    <property type="match status" value="1"/>
</dbReference>
<dbReference type="AlphaFoldDB" id="A0A0H3MZZ3"/>
<dbReference type="InterPro" id="IPR036634">
    <property type="entry name" value="PRD_sf"/>
</dbReference>
<dbReference type="GO" id="GO:0009401">
    <property type="term" value="P:phosphoenolpyruvate-dependent sugar phosphotransferase system"/>
    <property type="evidence" value="ECO:0007669"/>
    <property type="project" value="InterPro"/>
</dbReference>
<dbReference type="Pfam" id="PF05043">
    <property type="entry name" value="Mga"/>
    <property type="match status" value="1"/>
</dbReference>
<dbReference type="Pfam" id="PF08279">
    <property type="entry name" value="HTH_11"/>
    <property type="match status" value="1"/>
</dbReference>
<dbReference type="InterPro" id="IPR013196">
    <property type="entry name" value="HTH_11"/>
</dbReference>
<evidence type="ECO:0000256" key="4">
    <source>
        <dbReference type="ARBA" id="ARBA00023159"/>
    </source>
</evidence>
<keyword evidence="1" id="KW-0808">Transferase</keyword>
<evidence type="ECO:0000259" key="7">
    <source>
        <dbReference type="PROSITE" id="PS51094"/>
    </source>
</evidence>
<dbReference type="PROSITE" id="PS51099">
    <property type="entry name" value="PTS_EIIB_TYPE_2"/>
    <property type="match status" value="1"/>
</dbReference>
<dbReference type="Gene3D" id="3.40.930.10">
    <property type="entry name" value="Mannitol-specific EII, Chain A"/>
    <property type="match status" value="1"/>
</dbReference>
<keyword evidence="2" id="KW-0677">Repeat</keyword>
<name>A0A0H3MZZ3_CLODC</name>
<dbReference type="Pfam" id="PF00359">
    <property type="entry name" value="PTS_EIIA_2"/>
    <property type="match status" value="1"/>
</dbReference>
<dbReference type="PANTHER" id="PTHR30185">
    <property type="entry name" value="CRYPTIC BETA-GLUCOSIDE BGL OPERON ANTITERMINATOR"/>
    <property type="match status" value="1"/>
</dbReference>
<evidence type="ECO:0000256" key="5">
    <source>
        <dbReference type="ARBA" id="ARBA00023163"/>
    </source>
</evidence>